<name>A0A816VXT3_BRANA</name>
<organism evidence="1">
    <name type="scientific">Brassica napus</name>
    <name type="common">Rape</name>
    <dbReference type="NCBI Taxonomy" id="3708"/>
    <lineage>
        <taxon>Eukaryota</taxon>
        <taxon>Viridiplantae</taxon>
        <taxon>Streptophyta</taxon>
        <taxon>Embryophyta</taxon>
        <taxon>Tracheophyta</taxon>
        <taxon>Spermatophyta</taxon>
        <taxon>Magnoliopsida</taxon>
        <taxon>eudicotyledons</taxon>
        <taxon>Gunneridae</taxon>
        <taxon>Pentapetalae</taxon>
        <taxon>rosids</taxon>
        <taxon>malvids</taxon>
        <taxon>Brassicales</taxon>
        <taxon>Brassicaceae</taxon>
        <taxon>Brassiceae</taxon>
        <taxon>Brassica</taxon>
    </lineage>
</organism>
<sequence>MEYEFENLSATHPFYKQGLGLKNLANTYFLNSLSQFLTYTKCLDAYFLDVGNVKRFHVTRFCALCATQRHVRTALQAPGRIAAPSLNLRRYTFRLHGDTINCTSMRMRGATSHVIAKKAEMMKSNLPSDVKEQETSAVDYTAGDMIFFYRDSPYLQGSICSRRE</sequence>
<reference evidence="1" key="1">
    <citation type="submission" date="2021-01" db="EMBL/GenBank/DDBJ databases">
        <authorList>
            <consortium name="Genoscope - CEA"/>
            <person name="William W."/>
        </authorList>
    </citation>
    <scope>NUCLEOTIDE SEQUENCE</scope>
</reference>
<dbReference type="Gramene" id="CDX98636">
    <property type="protein sequence ID" value="CDX98636"/>
    <property type="gene ID" value="GSBRNA2T00106683001"/>
</dbReference>
<proteinExistence type="predicted"/>
<dbReference type="EMBL" id="HG994357">
    <property type="protein sequence ID" value="CAF2130422.1"/>
    <property type="molecule type" value="Genomic_DNA"/>
</dbReference>
<dbReference type="InterPro" id="IPR038765">
    <property type="entry name" value="Papain-like_cys_pep_sf"/>
</dbReference>
<dbReference type="AlphaFoldDB" id="A0A816VXT3"/>
<accession>A0A816VXT3</accession>
<dbReference type="SUPFAM" id="SSF54001">
    <property type="entry name" value="Cysteine proteinases"/>
    <property type="match status" value="1"/>
</dbReference>
<protein>
    <submittedName>
        <fullName evidence="1">(rape) hypothetical protein</fullName>
    </submittedName>
</protein>
<dbReference type="Proteomes" id="UP001295469">
    <property type="component" value="Chromosome A03"/>
</dbReference>
<gene>
    <name evidence="1" type="ORF">DARMORV10_A03P52030.1</name>
</gene>
<dbReference type="Gene3D" id="3.90.70.10">
    <property type="entry name" value="Cysteine proteinases"/>
    <property type="match status" value="1"/>
</dbReference>
<evidence type="ECO:0000313" key="1">
    <source>
        <dbReference type="EMBL" id="CAF2130422.1"/>
    </source>
</evidence>